<keyword evidence="1" id="KW-1185">Reference proteome</keyword>
<dbReference type="AlphaFoldDB" id="A0A6J1QJ52"/>
<reference evidence="2" key="1">
    <citation type="submission" date="2025-08" db="UniProtKB">
        <authorList>
            <consortium name="RefSeq"/>
        </authorList>
    </citation>
    <scope>IDENTIFICATION</scope>
    <source>
        <tissue evidence="2">Whole body</tissue>
    </source>
</reference>
<gene>
    <name evidence="2" type="primary">LOC112461432</name>
</gene>
<evidence type="ECO:0000313" key="2">
    <source>
        <dbReference type="RefSeq" id="XP_024882444.1"/>
    </source>
</evidence>
<accession>A0A6J1QJ52</accession>
<dbReference type="RefSeq" id="XP_024882444.1">
    <property type="nucleotide sequence ID" value="XM_025026676.1"/>
</dbReference>
<sequence>MGQYEMKEEMLKLARETCRDPKEIFDSVCRSNPSIGQYLSFPSIRCTMHRERINSRPSVPDTLASLRDMLPNSDMLKDFYKGSIITSCGNTAIILSTNDLIDALSSATEIYVDGTFS</sequence>
<dbReference type="Proteomes" id="UP000504618">
    <property type="component" value="Unplaced"/>
</dbReference>
<dbReference type="OrthoDB" id="7695052at2759"/>
<protein>
    <submittedName>
        <fullName evidence="2">Uncharacterized protein LOC112461432</fullName>
    </submittedName>
</protein>
<feature type="non-terminal residue" evidence="2">
    <location>
        <position position="117"/>
    </location>
</feature>
<proteinExistence type="predicted"/>
<dbReference type="GeneID" id="112461432"/>
<organism evidence="1 2">
    <name type="scientific">Temnothorax curvispinosus</name>
    <dbReference type="NCBI Taxonomy" id="300111"/>
    <lineage>
        <taxon>Eukaryota</taxon>
        <taxon>Metazoa</taxon>
        <taxon>Ecdysozoa</taxon>
        <taxon>Arthropoda</taxon>
        <taxon>Hexapoda</taxon>
        <taxon>Insecta</taxon>
        <taxon>Pterygota</taxon>
        <taxon>Neoptera</taxon>
        <taxon>Endopterygota</taxon>
        <taxon>Hymenoptera</taxon>
        <taxon>Apocrita</taxon>
        <taxon>Aculeata</taxon>
        <taxon>Formicoidea</taxon>
        <taxon>Formicidae</taxon>
        <taxon>Myrmicinae</taxon>
        <taxon>Temnothorax</taxon>
    </lineage>
</organism>
<name>A0A6J1QJ52_9HYME</name>
<evidence type="ECO:0000313" key="1">
    <source>
        <dbReference type="Proteomes" id="UP000504618"/>
    </source>
</evidence>